<evidence type="ECO:0000256" key="2">
    <source>
        <dbReference type="ARBA" id="ARBA00022692"/>
    </source>
</evidence>
<evidence type="ECO:0000313" key="7">
    <source>
        <dbReference type="Proteomes" id="UP000218606"/>
    </source>
</evidence>
<evidence type="ECO:0000256" key="1">
    <source>
        <dbReference type="ARBA" id="ARBA00004370"/>
    </source>
</evidence>
<keyword evidence="6" id="KW-0614">Plasmid</keyword>
<evidence type="ECO:0000256" key="3">
    <source>
        <dbReference type="ARBA" id="ARBA00022989"/>
    </source>
</evidence>
<evidence type="ECO:0000256" key="4">
    <source>
        <dbReference type="ARBA" id="ARBA00023136"/>
    </source>
</evidence>
<geneLocation type="plasmid" evidence="7">
    <name>pp13_g</name>
</geneLocation>
<feature type="transmembrane region" description="Helical" evidence="5">
    <location>
        <begin position="23"/>
        <end position="55"/>
    </location>
</feature>
<comment type="subcellular location">
    <subcellularLocation>
        <location evidence="1">Membrane</location>
    </subcellularLocation>
</comment>
<dbReference type="EMBL" id="CP010774">
    <property type="protein sequence ID" value="ATG46011.1"/>
    <property type="molecule type" value="Genomic_DNA"/>
</dbReference>
<dbReference type="Proteomes" id="UP000218606">
    <property type="component" value="Plasmid pP13_g"/>
</dbReference>
<dbReference type="GO" id="GO:0016020">
    <property type="term" value="C:membrane"/>
    <property type="evidence" value="ECO:0007669"/>
    <property type="project" value="UniProtKB-SubCell"/>
</dbReference>
<evidence type="ECO:0000313" key="6">
    <source>
        <dbReference type="EMBL" id="ATG46011.1"/>
    </source>
</evidence>
<accession>A0AAN1GVR2</accession>
<evidence type="ECO:0000256" key="5">
    <source>
        <dbReference type="SAM" id="Phobius"/>
    </source>
</evidence>
<protein>
    <submittedName>
        <fullName evidence="6">Type IV secretory pathway, VirB3-like protein</fullName>
    </submittedName>
</protein>
<dbReference type="Pfam" id="PF05101">
    <property type="entry name" value="VirB3"/>
    <property type="match status" value="1"/>
</dbReference>
<dbReference type="AlphaFoldDB" id="A0AAN1GVR2"/>
<keyword evidence="4 5" id="KW-0472">Membrane</keyword>
<organism evidence="6 7">
    <name type="scientific">Phaeobacter piscinae</name>
    <dbReference type="NCBI Taxonomy" id="1580596"/>
    <lineage>
        <taxon>Bacteria</taxon>
        <taxon>Pseudomonadati</taxon>
        <taxon>Pseudomonadota</taxon>
        <taxon>Alphaproteobacteria</taxon>
        <taxon>Rhodobacterales</taxon>
        <taxon>Roseobacteraceae</taxon>
        <taxon>Phaeobacter</taxon>
    </lineage>
</organism>
<sequence>MIQSPCFKALTRPVSFMGLPFTYVVLLGLIVFGGFIGTLSFVYLGLSAVFGYIALRALAAYDPRILDVAFLTLRKTPVPPSYFKGKGIIYRA</sequence>
<reference evidence="6 7" key="1">
    <citation type="journal article" date="2017" name="Front. Microbiol.">
        <title>Phaeobacter piscinae sp. nov., a species of the Roseobacter group and potential aquaculture probiont.</title>
        <authorList>
            <person name="Sonnenschein E.C."/>
            <person name="Phippen C.B.W."/>
            <person name="Nielsen K.F."/>
            <person name="Mateiu R.V."/>
            <person name="Melchiorsen J."/>
            <person name="Gram L."/>
            <person name="Overmann J."/>
            <person name="Freese H.M."/>
        </authorList>
    </citation>
    <scope>NUCLEOTIDE SEQUENCE [LARGE SCALE GENOMIC DNA]</scope>
    <source>
        <strain evidence="6 7">P13</strain>
    </source>
</reference>
<proteinExistence type="predicted"/>
<name>A0AAN1GVR2_9RHOB</name>
<keyword evidence="2 5" id="KW-0812">Transmembrane</keyword>
<dbReference type="InterPro" id="IPR007792">
    <property type="entry name" value="T4SS_VirB3/TrbD/AvhB"/>
</dbReference>
<gene>
    <name evidence="6" type="ORF">PhaeoP13_04129</name>
</gene>
<keyword evidence="3 5" id="KW-1133">Transmembrane helix</keyword>
<dbReference type="RefSeq" id="WP_254682971.1">
    <property type="nucleotide sequence ID" value="NZ_CP010774.1"/>
</dbReference>